<gene>
    <name evidence="1" type="ORF">B0H16DRAFT_154042</name>
</gene>
<dbReference type="EMBL" id="JARKIB010000133">
    <property type="protein sequence ID" value="KAJ7734225.1"/>
    <property type="molecule type" value="Genomic_DNA"/>
</dbReference>
<keyword evidence="2" id="KW-1185">Reference proteome</keyword>
<protein>
    <submittedName>
        <fullName evidence="1">Uncharacterized protein</fullName>
    </submittedName>
</protein>
<evidence type="ECO:0000313" key="1">
    <source>
        <dbReference type="EMBL" id="KAJ7734225.1"/>
    </source>
</evidence>
<evidence type="ECO:0000313" key="2">
    <source>
        <dbReference type="Proteomes" id="UP001215598"/>
    </source>
</evidence>
<sequence>MANPPCVSTILPHLHVVLLYSCFALRFAAPCFPFSYIHIVPVSHRPCPYRMLPYTTRTIHSLTLSQTLLHAVYNSEHHRIHVI</sequence>
<proteinExistence type="predicted"/>
<dbReference type="AlphaFoldDB" id="A0AAD7I3B8"/>
<reference evidence="1" key="1">
    <citation type="submission" date="2023-03" db="EMBL/GenBank/DDBJ databases">
        <title>Massive genome expansion in bonnet fungi (Mycena s.s.) driven by repeated elements and novel gene families across ecological guilds.</title>
        <authorList>
            <consortium name="Lawrence Berkeley National Laboratory"/>
            <person name="Harder C.B."/>
            <person name="Miyauchi S."/>
            <person name="Viragh M."/>
            <person name="Kuo A."/>
            <person name="Thoen E."/>
            <person name="Andreopoulos B."/>
            <person name="Lu D."/>
            <person name="Skrede I."/>
            <person name="Drula E."/>
            <person name="Henrissat B."/>
            <person name="Morin E."/>
            <person name="Kohler A."/>
            <person name="Barry K."/>
            <person name="LaButti K."/>
            <person name="Morin E."/>
            <person name="Salamov A."/>
            <person name="Lipzen A."/>
            <person name="Mereny Z."/>
            <person name="Hegedus B."/>
            <person name="Baldrian P."/>
            <person name="Stursova M."/>
            <person name="Weitz H."/>
            <person name="Taylor A."/>
            <person name="Grigoriev I.V."/>
            <person name="Nagy L.G."/>
            <person name="Martin F."/>
            <person name="Kauserud H."/>
        </authorList>
    </citation>
    <scope>NUCLEOTIDE SEQUENCE</scope>
    <source>
        <strain evidence="1">CBHHK182m</strain>
    </source>
</reference>
<name>A0AAD7I3B8_9AGAR</name>
<comment type="caution">
    <text evidence="1">The sequence shown here is derived from an EMBL/GenBank/DDBJ whole genome shotgun (WGS) entry which is preliminary data.</text>
</comment>
<dbReference type="Proteomes" id="UP001215598">
    <property type="component" value="Unassembled WGS sequence"/>
</dbReference>
<accession>A0AAD7I3B8</accession>
<organism evidence="1 2">
    <name type="scientific">Mycena metata</name>
    <dbReference type="NCBI Taxonomy" id="1033252"/>
    <lineage>
        <taxon>Eukaryota</taxon>
        <taxon>Fungi</taxon>
        <taxon>Dikarya</taxon>
        <taxon>Basidiomycota</taxon>
        <taxon>Agaricomycotina</taxon>
        <taxon>Agaricomycetes</taxon>
        <taxon>Agaricomycetidae</taxon>
        <taxon>Agaricales</taxon>
        <taxon>Marasmiineae</taxon>
        <taxon>Mycenaceae</taxon>
        <taxon>Mycena</taxon>
    </lineage>
</organism>